<evidence type="ECO:0000313" key="2">
    <source>
        <dbReference type="EMBL" id="QFZ19307.1"/>
    </source>
</evidence>
<protein>
    <recommendedName>
        <fullName evidence="4">Lipoprotein</fullName>
    </recommendedName>
</protein>
<feature type="region of interest" description="Disordered" evidence="1">
    <location>
        <begin position="1"/>
        <end position="26"/>
    </location>
</feature>
<dbReference type="InterPro" id="IPR005297">
    <property type="entry name" value="Lipoprotein_repeat"/>
</dbReference>
<feature type="region of interest" description="Disordered" evidence="1">
    <location>
        <begin position="55"/>
        <end position="77"/>
    </location>
</feature>
<sequence>MARARPPGPCALRRNRQQEKGPTMLSRRTRTALLLVPAAAALALVSACGATGTGTAGGQGGAAGANSGTTTLQQNPEFGKEPHQLLSATESREVGWFVADAGGFALYRFDKDTAKPSKSNCDAACLEMWPPVLVGEHTMTSGVDPTLVGSVAREDGRKQVTLAGWPLYRYAGDKKAGDLAGQGKGGTWFAVTPEGRKAQADDGAAPGDTGGGTGDGY</sequence>
<organism evidence="2 3">
    <name type="scientific">Saccharothrix syringae</name>
    <name type="common">Nocardiopsis syringae</name>
    <dbReference type="NCBI Taxonomy" id="103733"/>
    <lineage>
        <taxon>Bacteria</taxon>
        <taxon>Bacillati</taxon>
        <taxon>Actinomycetota</taxon>
        <taxon>Actinomycetes</taxon>
        <taxon>Pseudonocardiales</taxon>
        <taxon>Pseudonocardiaceae</taxon>
        <taxon>Saccharothrix</taxon>
    </lineage>
</organism>
<accession>A0A5Q0GZ48</accession>
<feature type="region of interest" description="Disordered" evidence="1">
    <location>
        <begin position="195"/>
        <end position="217"/>
    </location>
</feature>
<dbReference type="GO" id="GO:0043448">
    <property type="term" value="P:alkane catabolic process"/>
    <property type="evidence" value="ECO:0007669"/>
    <property type="project" value="TreeGrafter"/>
</dbReference>
<proteinExistence type="predicted"/>
<dbReference type="PANTHER" id="PTHR39335:SF1">
    <property type="entry name" value="BLL4220 PROTEIN"/>
    <property type="match status" value="1"/>
</dbReference>
<name>A0A5Q0GZ48_SACSY</name>
<keyword evidence="3" id="KW-1185">Reference proteome</keyword>
<gene>
    <name evidence="2" type="ORF">EKG83_19370</name>
</gene>
<reference evidence="3" key="1">
    <citation type="journal article" date="2021" name="Curr. Microbiol.">
        <title>Complete genome of nocamycin-producing strain Saccharothrix syringae NRRL B-16468 reveals the biosynthetic potential for secondary metabolites.</title>
        <authorList>
            <person name="Mo X."/>
            <person name="Yang S."/>
        </authorList>
    </citation>
    <scope>NUCLEOTIDE SEQUENCE [LARGE SCALE GENOMIC DNA]</scope>
    <source>
        <strain evidence="3">ATCC 51364 / DSM 43886 / JCM 6844 / KCTC 9398 / NBRC 14523 / NRRL B-16468 / INA 2240</strain>
    </source>
</reference>
<evidence type="ECO:0008006" key="4">
    <source>
        <dbReference type="Google" id="ProtNLM"/>
    </source>
</evidence>
<dbReference type="PANTHER" id="PTHR39335">
    <property type="entry name" value="BLL4220 PROTEIN"/>
    <property type="match status" value="1"/>
</dbReference>
<evidence type="ECO:0000256" key="1">
    <source>
        <dbReference type="SAM" id="MobiDB-lite"/>
    </source>
</evidence>
<dbReference type="OrthoDB" id="597632at2"/>
<feature type="compositionally biased region" description="Gly residues" evidence="1">
    <location>
        <begin position="208"/>
        <end position="217"/>
    </location>
</feature>
<dbReference type="Proteomes" id="UP000325787">
    <property type="component" value="Chromosome"/>
</dbReference>
<dbReference type="KEGG" id="ssyi:EKG83_19370"/>
<dbReference type="AlphaFoldDB" id="A0A5Q0GZ48"/>
<dbReference type="EMBL" id="CP034550">
    <property type="protein sequence ID" value="QFZ19307.1"/>
    <property type="molecule type" value="Genomic_DNA"/>
</dbReference>
<dbReference type="Pfam" id="PF03640">
    <property type="entry name" value="Lipoprotein_15"/>
    <property type="match status" value="2"/>
</dbReference>
<evidence type="ECO:0000313" key="3">
    <source>
        <dbReference type="Proteomes" id="UP000325787"/>
    </source>
</evidence>